<comment type="caution">
    <text evidence="1">The sequence shown here is derived from an EMBL/GenBank/DDBJ whole genome shotgun (WGS) entry which is preliminary data.</text>
</comment>
<reference evidence="1 2" key="1">
    <citation type="journal article" date="2016" name="Mol. Biol. Evol.">
        <title>Genome-Wide Survey of Gut Fungi (Harpellales) Reveals the First Horizontally Transferred Ubiquitin Gene from a Mosquito Host.</title>
        <authorList>
            <person name="Wang Y."/>
            <person name="White M.M."/>
            <person name="Kvist S."/>
            <person name="Moncalvo J.M."/>
        </authorList>
    </citation>
    <scope>NUCLEOTIDE SEQUENCE [LARGE SCALE GENOMIC DNA]</scope>
    <source>
        <strain evidence="1 2">ALG-7-W6</strain>
    </source>
</reference>
<name>A0A1R0H973_9FUNG</name>
<keyword evidence="2" id="KW-1185">Reference proteome</keyword>
<dbReference type="Proteomes" id="UP000187455">
    <property type="component" value="Unassembled WGS sequence"/>
</dbReference>
<evidence type="ECO:0000313" key="2">
    <source>
        <dbReference type="Proteomes" id="UP000187455"/>
    </source>
</evidence>
<protein>
    <submittedName>
        <fullName evidence="1">Uncharacterized protein</fullName>
    </submittedName>
</protein>
<organism evidence="1 2">
    <name type="scientific">Smittium mucronatum</name>
    <dbReference type="NCBI Taxonomy" id="133383"/>
    <lineage>
        <taxon>Eukaryota</taxon>
        <taxon>Fungi</taxon>
        <taxon>Fungi incertae sedis</taxon>
        <taxon>Zoopagomycota</taxon>
        <taxon>Kickxellomycotina</taxon>
        <taxon>Harpellomycetes</taxon>
        <taxon>Harpellales</taxon>
        <taxon>Legeriomycetaceae</taxon>
        <taxon>Smittium</taxon>
    </lineage>
</organism>
<sequence length="67" mass="7516">MSIFFPLTQKLHQTFCVQANQYRRSNSPRISVLDSSLSMSLYPLASCPNPTFRQGRVPNSIGIDIGK</sequence>
<dbReference type="AlphaFoldDB" id="A0A1R0H973"/>
<proteinExistence type="predicted"/>
<evidence type="ECO:0000313" key="1">
    <source>
        <dbReference type="EMBL" id="OLY85730.1"/>
    </source>
</evidence>
<gene>
    <name evidence="1" type="ORF">AYI68_g74</name>
</gene>
<dbReference type="EMBL" id="LSSL01000015">
    <property type="protein sequence ID" value="OLY85730.1"/>
    <property type="molecule type" value="Genomic_DNA"/>
</dbReference>
<accession>A0A1R0H973</accession>